<evidence type="ECO:0000256" key="1">
    <source>
        <dbReference type="ARBA" id="ARBA00001974"/>
    </source>
</evidence>
<comment type="similarity">
    <text evidence="2">Belongs to the FAD-binding monooxygenase family.</text>
</comment>
<gene>
    <name evidence="7" type="ORF">N8I77_004556</name>
</gene>
<accession>A0AAD9SMS2</accession>
<keyword evidence="4" id="KW-0274">FAD</keyword>
<evidence type="ECO:0000256" key="6">
    <source>
        <dbReference type="ARBA" id="ARBA00023002"/>
    </source>
</evidence>
<dbReference type="AlphaFoldDB" id="A0AAD9SMS2"/>
<dbReference type="PANTHER" id="PTHR43098">
    <property type="entry name" value="L-ORNITHINE N(5)-MONOOXYGENASE-RELATED"/>
    <property type="match status" value="1"/>
</dbReference>
<evidence type="ECO:0000256" key="4">
    <source>
        <dbReference type="ARBA" id="ARBA00022827"/>
    </source>
</evidence>
<evidence type="ECO:0000256" key="2">
    <source>
        <dbReference type="ARBA" id="ARBA00010139"/>
    </source>
</evidence>
<keyword evidence="5" id="KW-0521">NADP</keyword>
<keyword evidence="8" id="KW-1185">Reference proteome</keyword>
<proteinExistence type="inferred from homology"/>
<evidence type="ECO:0000313" key="7">
    <source>
        <dbReference type="EMBL" id="KAK2611189.1"/>
    </source>
</evidence>
<protein>
    <submittedName>
        <fullName evidence="7">Uncharacterized protein</fullName>
    </submittedName>
</protein>
<dbReference type="Pfam" id="PF13450">
    <property type="entry name" value="NAD_binding_8"/>
    <property type="match status" value="1"/>
</dbReference>
<keyword evidence="6" id="KW-0560">Oxidoreductase</keyword>
<comment type="cofactor">
    <cofactor evidence="1">
        <name>FAD</name>
        <dbReference type="ChEBI" id="CHEBI:57692"/>
    </cofactor>
</comment>
<dbReference type="SUPFAM" id="SSF51905">
    <property type="entry name" value="FAD/NAD(P)-binding domain"/>
    <property type="match status" value="2"/>
</dbReference>
<dbReference type="EMBL" id="JAUJFL010000002">
    <property type="protein sequence ID" value="KAK2611189.1"/>
    <property type="molecule type" value="Genomic_DNA"/>
</dbReference>
<keyword evidence="3" id="KW-0285">Flavoprotein</keyword>
<evidence type="ECO:0000313" key="8">
    <source>
        <dbReference type="Proteomes" id="UP001265746"/>
    </source>
</evidence>
<sequence>MAQELFKKYGQEREKRIRPEGLAQYIDVRSKEIKDLAKDPWVDYASPIVKNPPLKHGSSIKFLICGGGHSGILYAYRLIEAGFSSKDIVIVDIAGGFGGTWYWNRYPGLMCDVEGFVYLPLLEETGYIPKHKYSYGEEIRGQSERIAAKWGLQGQFCTKIDCQTWDEHRHQWIVKMTRILGEDVQHEDLMVYADFVVGAGGVLSIPKIPKLTGWPEFRAKKHVFHTSRWDYAYTGGTQEKPDMIHLKGKRVALIGTGATAVQAVPELAKWAEHLYVVQRTPSYCGQRGQVEVTPDIWSTIANGPGWQDRRRLNFNSFVTNNPEPVDLVDDGWTHVPGVSGTIGSSSKIVSPDKIREHIEELLRTDSVATEELRARVSREVKDQETAEKLKPWYGSWCKRPTFHDEYLPTFNRENVTLIDTNGKGLERLTENGIVFDGVEYEVDCLVLATGFVVGGSNDPSQRVDAPIIGRNGISMTTKWEELGSTTAFGVFLPGFPNFAATFYRGGGFSYNLSSVYDVFARLFAHVMVVAHRQGSFKKKLVIDVSEQALGRWAGEVAKRAAWFTPLSICTPSYYTSEGTMFSKEASTKADMDKESFSKARQALWGSGPLDYQLTIEKYMAKEGSVLEDFVVDMI</sequence>
<evidence type="ECO:0000256" key="5">
    <source>
        <dbReference type="ARBA" id="ARBA00022857"/>
    </source>
</evidence>
<dbReference type="Gene3D" id="3.50.50.60">
    <property type="entry name" value="FAD/NAD(P)-binding domain"/>
    <property type="match status" value="3"/>
</dbReference>
<dbReference type="InterPro" id="IPR050775">
    <property type="entry name" value="FAD-binding_Monooxygenases"/>
</dbReference>
<reference evidence="7" key="1">
    <citation type="submission" date="2023-06" db="EMBL/GenBank/DDBJ databases">
        <authorList>
            <person name="Noh H."/>
        </authorList>
    </citation>
    <scope>NUCLEOTIDE SEQUENCE</scope>
    <source>
        <strain evidence="7">DUCC20226</strain>
    </source>
</reference>
<dbReference type="PANTHER" id="PTHR43098:SF2">
    <property type="entry name" value="FAD-BINDING MONOOXYGENASE AUSB-RELATED"/>
    <property type="match status" value="1"/>
</dbReference>
<comment type="caution">
    <text evidence="7">The sequence shown here is derived from an EMBL/GenBank/DDBJ whole genome shotgun (WGS) entry which is preliminary data.</text>
</comment>
<dbReference type="Proteomes" id="UP001265746">
    <property type="component" value="Unassembled WGS sequence"/>
</dbReference>
<name>A0AAD9SMS2_PHOAM</name>
<evidence type="ECO:0000256" key="3">
    <source>
        <dbReference type="ARBA" id="ARBA00022630"/>
    </source>
</evidence>
<dbReference type="GO" id="GO:0016491">
    <property type="term" value="F:oxidoreductase activity"/>
    <property type="evidence" value="ECO:0007669"/>
    <property type="project" value="UniProtKB-KW"/>
</dbReference>
<organism evidence="7 8">
    <name type="scientific">Phomopsis amygdali</name>
    <name type="common">Fusicoccum amygdali</name>
    <dbReference type="NCBI Taxonomy" id="1214568"/>
    <lineage>
        <taxon>Eukaryota</taxon>
        <taxon>Fungi</taxon>
        <taxon>Dikarya</taxon>
        <taxon>Ascomycota</taxon>
        <taxon>Pezizomycotina</taxon>
        <taxon>Sordariomycetes</taxon>
        <taxon>Sordariomycetidae</taxon>
        <taxon>Diaporthales</taxon>
        <taxon>Diaporthaceae</taxon>
        <taxon>Diaporthe</taxon>
    </lineage>
</organism>
<dbReference type="InterPro" id="IPR036188">
    <property type="entry name" value="FAD/NAD-bd_sf"/>
</dbReference>